<feature type="compositionally biased region" description="Polar residues" evidence="1">
    <location>
        <begin position="369"/>
        <end position="380"/>
    </location>
</feature>
<organism evidence="2 3">
    <name type="scientific">Tenebrio molitor</name>
    <name type="common">Yellow mealworm beetle</name>
    <dbReference type="NCBI Taxonomy" id="7067"/>
    <lineage>
        <taxon>Eukaryota</taxon>
        <taxon>Metazoa</taxon>
        <taxon>Ecdysozoa</taxon>
        <taxon>Arthropoda</taxon>
        <taxon>Hexapoda</taxon>
        <taxon>Insecta</taxon>
        <taxon>Pterygota</taxon>
        <taxon>Neoptera</taxon>
        <taxon>Endopterygota</taxon>
        <taxon>Coleoptera</taxon>
        <taxon>Polyphaga</taxon>
        <taxon>Cucujiformia</taxon>
        <taxon>Tenebrionidae</taxon>
        <taxon>Tenebrio</taxon>
    </lineage>
</organism>
<name>A0A8J6HUW3_TENMO</name>
<reference evidence="2" key="2">
    <citation type="submission" date="2021-08" db="EMBL/GenBank/DDBJ databases">
        <authorList>
            <person name="Eriksson T."/>
        </authorList>
    </citation>
    <scope>NUCLEOTIDE SEQUENCE</scope>
    <source>
        <strain evidence="2">Stoneville</strain>
        <tissue evidence="2">Whole head</tissue>
    </source>
</reference>
<keyword evidence="3" id="KW-1185">Reference proteome</keyword>
<accession>A0A8J6HUW3</accession>
<proteinExistence type="predicted"/>
<dbReference type="Proteomes" id="UP000719412">
    <property type="component" value="Unassembled WGS sequence"/>
</dbReference>
<feature type="compositionally biased region" description="Low complexity" evidence="1">
    <location>
        <begin position="393"/>
        <end position="405"/>
    </location>
</feature>
<protein>
    <submittedName>
        <fullName evidence="2">Uncharacterized protein</fullName>
    </submittedName>
</protein>
<dbReference type="AlphaFoldDB" id="A0A8J6HUW3"/>
<evidence type="ECO:0000256" key="1">
    <source>
        <dbReference type="SAM" id="MobiDB-lite"/>
    </source>
</evidence>
<comment type="caution">
    <text evidence="2">The sequence shown here is derived from an EMBL/GenBank/DDBJ whole genome shotgun (WGS) entry which is preliminary data.</text>
</comment>
<evidence type="ECO:0000313" key="3">
    <source>
        <dbReference type="Proteomes" id="UP000719412"/>
    </source>
</evidence>
<reference evidence="2" key="1">
    <citation type="journal article" date="2020" name="J Insects Food Feed">
        <title>The yellow mealworm (Tenebrio molitor) genome: a resource for the emerging insects as food and feed industry.</title>
        <authorList>
            <person name="Eriksson T."/>
            <person name="Andere A."/>
            <person name="Kelstrup H."/>
            <person name="Emery V."/>
            <person name="Picard C."/>
        </authorList>
    </citation>
    <scope>NUCLEOTIDE SEQUENCE</scope>
    <source>
        <strain evidence="2">Stoneville</strain>
        <tissue evidence="2">Whole head</tissue>
    </source>
</reference>
<evidence type="ECO:0000313" key="2">
    <source>
        <dbReference type="EMBL" id="KAH0821134.1"/>
    </source>
</evidence>
<feature type="compositionally biased region" description="Basic and acidic residues" evidence="1">
    <location>
        <begin position="381"/>
        <end position="392"/>
    </location>
</feature>
<gene>
    <name evidence="2" type="ORF">GEV33_001657</name>
</gene>
<feature type="region of interest" description="Disordered" evidence="1">
    <location>
        <begin position="344"/>
        <end position="406"/>
    </location>
</feature>
<sequence>MTTEALPLSSRNQADIKVRDSEWAARSDCSLNRQLLPERGHERCDQAEAYSPTREHRTTGCGWLGLYWWNENIASLRRECVWKKRDLVRKENHCRRKTRAASEIFMTRHGKIYAQKSTMTSGDTALEERKASKLFPTGERRLWQTRSLDEKDITLFTTKELEEAASRLKLGKAPGPKTTRVLPAVDESAAECGRISSYLEGGKTCAFGEAPKGGQSETSYRPLCLLNSCTQHGFRKRDSTIDALKDVQRLVRGAQEETWRTKELCVLIVPNSALWHLIVEELDRRKVKHAQVEDGHLYGAPIWEHAMKVERYRNYLRRIVSQTLRGGVSTYSWLNEPASMKKVPIQEQMHDSGYSKNGRNVGSKRKTGRSTGNSTSTARRSSPDMDVSRRFSTESASSKTTAAGTVGNGTMVEHTLFVCEEWDKEKLALMQKTPWPTIDTVLQFGEAWDAVASFVRRVLTENEKRERKRKAKGRPPT</sequence>
<dbReference type="EMBL" id="JABDTM020009318">
    <property type="protein sequence ID" value="KAH0821134.1"/>
    <property type="molecule type" value="Genomic_DNA"/>
</dbReference>